<dbReference type="NCBIfam" id="TIGR00634">
    <property type="entry name" value="recN"/>
    <property type="match status" value="1"/>
</dbReference>
<evidence type="ECO:0000256" key="5">
    <source>
        <dbReference type="ARBA" id="ARBA00022763"/>
    </source>
</evidence>
<gene>
    <name evidence="12" type="primary">recN</name>
    <name evidence="12" type="ORF">NBRC116591_34040</name>
</gene>
<dbReference type="SUPFAM" id="SSF52540">
    <property type="entry name" value="P-loop containing nucleoside triphosphate hydrolases"/>
    <property type="match status" value="2"/>
</dbReference>
<dbReference type="PIRSF" id="PIRSF003128">
    <property type="entry name" value="RecN"/>
    <property type="match status" value="1"/>
</dbReference>
<keyword evidence="10" id="KW-0175">Coiled coil</keyword>
<keyword evidence="4" id="KW-0547">Nucleotide-binding</keyword>
<dbReference type="Proteomes" id="UP001465153">
    <property type="component" value="Unassembled WGS sequence"/>
</dbReference>
<name>A0ABQ0AD62_9GAMM</name>
<dbReference type="PANTHER" id="PTHR11059:SF0">
    <property type="entry name" value="DNA REPAIR PROTEIN RECN"/>
    <property type="match status" value="1"/>
</dbReference>
<evidence type="ECO:0000259" key="11">
    <source>
        <dbReference type="Pfam" id="PF02463"/>
    </source>
</evidence>
<comment type="similarity">
    <text evidence="2 9">Belongs to the RecN family.</text>
</comment>
<evidence type="ECO:0000256" key="1">
    <source>
        <dbReference type="ARBA" id="ARBA00003618"/>
    </source>
</evidence>
<evidence type="ECO:0000313" key="13">
    <source>
        <dbReference type="Proteomes" id="UP001465153"/>
    </source>
</evidence>
<evidence type="ECO:0000256" key="8">
    <source>
        <dbReference type="ARBA" id="ARBA00033408"/>
    </source>
</evidence>
<evidence type="ECO:0000256" key="10">
    <source>
        <dbReference type="SAM" id="Coils"/>
    </source>
</evidence>
<keyword evidence="7 9" id="KW-0234">DNA repair</keyword>
<proteinExistence type="inferred from homology"/>
<keyword evidence="13" id="KW-1185">Reference proteome</keyword>
<dbReference type="EMBL" id="BAABWN010000013">
    <property type="protein sequence ID" value="GAA6169593.1"/>
    <property type="molecule type" value="Genomic_DNA"/>
</dbReference>
<evidence type="ECO:0000313" key="12">
    <source>
        <dbReference type="EMBL" id="GAA6169593.1"/>
    </source>
</evidence>
<dbReference type="Gene3D" id="3.40.50.300">
    <property type="entry name" value="P-loop containing nucleotide triphosphate hydrolases"/>
    <property type="match status" value="2"/>
</dbReference>
<dbReference type="InterPro" id="IPR003395">
    <property type="entry name" value="RecF/RecN/SMC_N"/>
</dbReference>
<dbReference type="PANTHER" id="PTHR11059">
    <property type="entry name" value="DNA REPAIR PROTEIN RECN"/>
    <property type="match status" value="1"/>
</dbReference>
<dbReference type="NCBIfam" id="NF008121">
    <property type="entry name" value="PRK10869.1"/>
    <property type="match status" value="1"/>
</dbReference>
<dbReference type="CDD" id="cd03241">
    <property type="entry name" value="ABC_RecN"/>
    <property type="match status" value="2"/>
</dbReference>
<organism evidence="12 13">
    <name type="scientific">Sessilibacter corallicola</name>
    <dbReference type="NCBI Taxonomy" id="2904075"/>
    <lineage>
        <taxon>Bacteria</taxon>
        <taxon>Pseudomonadati</taxon>
        <taxon>Pseudomonadota</taxon>
        <taxon>Gammaproteobacteria</taxon>
        <taxon>Cellvibrionales</taxon>
        <taxon>Cellvibrionaceae</taxon>
        <taxon>Sessilibacter</taxon>
    </lineage>
</organism>
<accession>A0ABQ0AD62</accession>
<protein>
    <recommendedName>
        <fullName evidence="3 9">DNA repair protein RecN</fullName>
    </recommendedName>
    <alternativeName>
        <fullName evidence="8 9">Recombination protein N</fullName>
    </alternativeName>
</protein>
<dbReference type="RefSeq" id="WP_353304076.1">
    <property type="nucleotide sequence ID" value="NZ_BAABWN010000013.1"/>
</dbReference>
<dbReference type="Pfam" id="PF02463">
    <property type="entry name" value="SMC_N"/>
    <property type="match status" value="1"/>
</dbReference>
<feature type="coiled-coil region" evidence="10">
    <location>
        <begin position="166"/>
        <end position="237"/>
    </location>
</feature>
<sequence length="550" mass="61014">MLTHLSIQNFTLVDKLDLEIYRGTTAVTGETGAGKSIMLDALGLALGDRADADRVRHGSSKAEISASFDVRKIPAAKAWLNKLDLDDGNHCILRRVVTAEGRSRGYINGQPTTMSQLRELGDMLIDIHSQHEHQSLLRKDTHRKLLDEFGNLSALTDKVESAYKYWHLLRSKLDDLQQQSQETEQRQQLLSFQVEELNLIDLKEGELEALEQEQKNLANAESNLHACQQVIDISQQEEYGLDNQLRLAIHKLGELAQDHPPLANALELMTSAEIQIQEANNAIGDFVSATEINPERLEDVEQRLSCIYQCARKHKVHPSKLIELHQALCDELENLTSVERLNELIEAEIQAKQAYLDIAEVLSVERKKAAEKLTKAVNGQLKKLAMTNARFAIALSPLNEKLSVHGLENIEFLISTNPGNEPKALAKVASGGELSRISLAIVVVTAKTSRIPTLVFDEVDVGIGGETADVIGSLLRELGKRGQVICVTHLGQVAAKAHQHFQVEKQFSRKTTSSRLISLDEDQKIAEIARMIGGKQSEQSLAHAKAMLNH</sequence>
<evidence type="ECO:0000256" key="9">
    <source>
        <dbReference type="PIRNR" id="PIRNR003128"/>
    </source>
</evidence>
<keyword evidence="5 9" id="KW-0227">DNA damage</keyword>
<evidence type="ECO:0000256" key="3">
    <source>
        <dbReference type="ARBA" id="ARBA00021315"/>
    </source>
</evidence>
<comment type="caution">
    <text evidence="12">The sequence shown here is derived from an EMBL/GenBank/DDBJ whole genome shotgun (WGS) entry which is preliminary data.</text>
</comment>
<feature type="domain" description="RecF/RecN/SMC N-terminal" evidence="11">
    <location>
        <begin position="1"/>
        <end position="506"/>
    </location>
</feature>
<evidence type="ECO:0000256" key="6">
    <source>
        <dbReference type="ARBA" id="ARBA00022840"/>
    </source>
</evidence>
<evidence type="ECO:0000256" key="2">
    <source>
        <dbReference type="ARBA" id="ARBA00009441"/>
    </source>
</evidence>
<dbReference type="InterPro" id="IPR027417">
    <property type="entry name" value="P-loop_NTPase"/>
</dbReference>
<evidence type="ECO:0000256" key="7">
    <source>
        <dbReference type="ARBA" id="ARBA00023204"/>
    </source>
</evidence>
<keyword evidence="6" id="KW-0067">ATP-binding</keyword>
<dbReference type="InterPro" id="IPR004604">
    <property type="entry name" value="DNA_recomb/repair_RecN"/>
</dbReference>
<reference evidence="12 13" key="1">
    <citation type="submission" date="2024-04" db="EMBL/GenBank/DDBJ databases">
        <title>Draft genome sequence of Sessilibacter corallicola NBRC 116591.</title>
        <authorList>
            <person name="Miyakawa T."/>
            <person name="Kusuya Y."/>
            <person name="Miura T."/>
        </authorList>
    </citation>
    <scope>NUCLEOTIDE SEQUENCE [LARGE SCALE GENOMIC DNA]</scope>
    <source>
        <strain evidence="12 13">KU-00831-HH</strain>
    </source>
</reference>
<evidence type="ECO:0000256" key="4">
    <source>
        <dbReference type="ARBA" id="ARBA00022741"/>
    </source>
</evidence>
<comment type="function">
    <text evidence="1 9">May be involved in recombinational repair of damaged DNA.</text>
</comment>